<dbReference type="Pfam" id="PF00076">
    <property type="entry name" value="RRM_1"/>
    <property type="match status" value="1"/>
</dbReference>
<dbReference type="AlphaFoldDB" id="A0A9D5DK72"/>
<organism evidence="6">
    <name type="scientific">Cryptosporidium canis</name>
    <dbReference type="NCBI Taxonomy" id="195482"/>
    <lineage>
        <taxon>Eukaryota</taxon>
        <taxon>Sar</taxon>
        <taxon>Alveolata</taxon>
        <taxon>Apicomplexa</taxon>
        <taxon>Conoidasida</taxon>
        <taxon>Coccidia</taxon>
        <taxon>Eucoccidiorida</taxon>
        <taxon>Eimeriorina</taxon>
        <taxon>Cryptosporidiidae</taxon>
        <taxon>Cryptosporidium</taxon>
    </lineage>
</organism>
<dbReference type="GO" id="GO:0008270">
    <property type="term" value="F:zinc ion binding"/>
    <property type="evidence" value="ECO:0007669"/>
    <property type="project" value="UniProtKB-KW"/>
</dbReference>
<dbReference type="InterPro" id="IPR039515">
    <property type="entry name" value="NOT4_mRING-HC-C4C4"/>
</dbReference>
<dbReference type="SUPFAM" id="SSF54928">
    <property type="entry name" value="RNA-binding domain, RBD"/>
    <property type="match status" value="1"/>
</dbReference>
<feature type="compositionally biased region" description="Polar residues" evidence="3">
    <location>
        <begin position="347"/>
        <end position="357"/>
    </location>
</feature>
<sequence length="681" mass="76313">MSSVGRRSPSVSNVREKTGVQAGAGRSTSKTQVASSSAPEPALTKVDYTCPLCMEEMDETDQKFFPCKCRYQICLWCFYHVRDQLDNKCPACRQQYENSLTSRPCSREIEPLNKDEGFNWCGNTVSRTANDEAKDSPEDTQGAEENLDKLLDPSNLEDMRIIQRNLVYVVGLSYSVAKREILSCENSFGKYGKILSMRILPNNNDTCSAFITYYDELSATKAIKSINGKKMFGPNVIRCSFGTNKYCNSFIRNSVCTNPNCAYVHEMVDSNDCISKSELINFHSSYKFALKPLRELKQNSRNGQEAFGRDKKYLRNKGRRPYAHSQHYNLGKSEGEAKKSQDMENAESPNLSESPETQLDDQHVPSKFEQQTPDSENASDEPTETRQSPDSAQTPSQDSEVPSTPSQNPVEVDKTKQESAKEVDNGDWSQEMERVENKLNFIGGIQMGAAVENFHSINFGGGNTPHLDSHPPRTQQEEIFCTAQAIPSNLYYHPVLGMAPTPAPVPVLAPNKEERPMSIQYSARNSHLDHSMHVPKFHSVFNPNHMYPIGGATPHNPLEYIDNISQENELFELEIKSNIEKMIEEDICESTPRVQERLNPLISLNSMENGQSFHSIFSNKMGQNCASNNRRTLTDVQTGIIQGIQNGDIRQQIKMGNSPIGSGISILRAIMPHANITIQGQ</sequence>
<dbReference type="PROSITE" id="PS50102">
    <property type="entry name" value="RRM"/>
    <property type="match status" value="1"/>
</dbReference>
<dbReference type="PANTHER" id="PTHR12603:SF0">
    <property type="entry name" value="CCR4-NOT TRANSCRIPTION COMPLEX SUBUNIT 4"/>
    <property type="match status" value="1"/>
</dbReference>
<keyword evidence="2" id="KW-0694">RNA-binding</keyword>
<dbReference type="PROSITE" id="PS50089">
    <property type="entry name" value="ZF_RING_2"/>
    <property type="match status" value="1"/>
</dbReference>
<feature type="compositionally biased region" description="Basic and acidic residues" evidence="3">
    <location>
        <begin position="333"/>
        <end position="342"/>
    </location>
</feature>
<proteinExistence type="predicted"/>
<dbReference type="SUPFAM" id="SSF57850">
    <property type="entry name" value="RING/U-box"/>
    <property type="match status" value="1"/>
</dbReference>
<feature type="domain" description="RING-type" evidence="4">
    <location>
        <begin position="50"/>
        <end position="93"/>
    </location>
</feature>
<accession>A0A9D5DK72</accession>
<dbReference type="Pfam" id="PF14570">
    <property type="entry name" value="zf-RING_4"/>
    <property type="match status" value="1"/>
</dbReference>
<dbReference type="OrthoDB" id="1923159at2759"/>
<dbReference type="Gene3D" id="3.30.70.330">
    <property type="match status" value="1"/>
</dbReference>
<dbReference type="InterPro" id="IPR001841">
    <property type="entry name" value="Znf_RING"/>
</dbReference>
<dbReference type="InterPro" id="IPR013083">
    <property type="entry name" value="Znf_RING/FYVE/PHD"/>
</dbReference>
<reference evidence="6" key="1">
    <citation type="submission" date="2022-10" db="EMBL/GenBank/DDBJ databases">
        <title>Adaptive evolution leads to modifications in subtelomeric GC content in a zoonotic Cryptosporidium species.</title>
        <authorList>
            <person name="Li J."/>
            <person name="Feng Y."/>
            <person name="Xiao L."/>
        </authorList>
    </citation>
    <scope>NUCLEOTIDE SEQUENCE</scope>
    <source>
        <strain evidence="6">33844</strain>
    </source>
</reference>
<feature type="compositionally biased region" description="Polar residues" evidence="3">
    <location>
        <begin position="26"/>
        <end position="38"/>
    </location>
</feature>
<dbReference type="GO" id="GO:0030014">
    <property type="term" value="C:CCR4-NOT complex"/>
    <property type="evidence" value="ECO:0007669"/>
    <property type="project" value="InterPro"/>
</dbReference>
<feature type="region of interest" description="Disordered" evidence="3">
    <location>
        <begin position="300"/>
        <end position="430"/>
    </location>
</feature>
<dbReference type="PANTHER" id="PTHR12603">
    <property type="entry name" value="CCR4-NOT TRANSCRIPTION COMPLEX RELATED"/>
    <property type="match status" value="1"/>
</dbReference>
<feature type="compositionally biased region" description="Polar residues" evidence="3">
    <location>
        <begin position="1"/>
        <end position="13"/>
    </location>
</feature>
<dbReference type="InterPro" id="IPR012677">
    <property type="entry name" value="Nucleotide-bd_a/b_plait_sf"/>
</dbReference>
<feature type="compositionally biased region" description="Polar residues" evidence="3">
    <location>
        <begin position="385"/>
        <end position="409"/>
    </location>
</feature>
<dbReference type="CDD" id="cd16618">
    <property type="entry name" value="mRING-HC-C4C4_CNOT4"/>
    <property type="match status" value="1"/>
</dbReference>
<feature type="compositionally biased region" description="Basic and acidic residues" evidence="3">
    <location>
        <begin position="411"/>
        <end position="424"/>
    </location>
</feature>
<dbReference type="InterPro" id="IPR000504">
    <property type="entry name" value="RRM_dom"/>
</dbReference>
<name>A0A9D5DK72_9CRYT</name>
<dbReference type="GO" id="GO:0004842">
    <property type="term" value="F:ubiquitin-protein transferase activity"/>
    <property type="evidence" value="ECO:0007669"/>
    <property type="project" value="InterPro"/>
</dbReference>
<dbReference type="Proteomes" id="UP001067231">
    <property type="component" value="Unassembled WGS sequence"/>
</dbReference>
<keyword evidence="1" id="KW-0863">Zinc-finger</keyword>
<keyword evidence="1" id="KW-0479">Metal-binding</keyword>
<evidence type="ECO:0000259" key="5">
    <source>
        <dbReference type="PROSITE" id="PS50102"/>
    </source>
</evidence>
<dbReference type="EMBL" id="JAPCXC010000001">
    <property type="protein sequence ID" value="KAJ1613787.1"/>
    <property type="molecule type" value="Genomic_DNA"/>
</dbReference>
<keyword evidence="1" id="KW-0862">Zinc</keyword>
<evidence type="ECO:0000256" key="1">
    <source>
        <dbReference type="PROSITE-ProRule" id="PRU00175"/>
    </source>
</evidence>
<dbReference type="GO" id="GO:0003723">
    <property type="term" value="F:RNA binding"/>
    <property type="evidence" value="ECO:0007669"/>
    <property type="project" value="UniProtKB-UniRule"/>
</dbReference>
<feature type="region of interest" description="Disordered" evidence="3">
    <location>
        <begin position="1"/>
        <end position="38"/>
    </location>
</feature>
<gene>
    <name evidence="6" type="ORF">OJ253_130</name>
</gene>
<dbReference type="Gene3D" id="3.30.40.10">
    <property type="entry name" value="Zinc/RING finger domain, C3HC4 (zinc finger)"/>
    <property type="match status" value="1"/>
</dbReference>
<feature type="domain" description="RRM" evidence="5">
    <location>
        <begin position="165"/>
        <end position="244"/>
    </location>
</feature>
<protein>
    <submittedName>
        <fullName evidence="6">Not4hp/Mot2p</fullName>
    </submittedName>
</protein>
<dbReference type="GO" id="GO:0016567">
    <property type="term" value="P:protein ubiquitination"/>
    <property type="evidence" value="ECO:0007669"/>
    <property type="project" value="TreeGrafter"/>
</dbReference>
<evidence type="ECO:0000256" key="2">
    <source>
        <dbReference type="PROSITE-ProRule" id="PRU00176"/>
    </source>
</evidence>
<dbReference type="SMART" id="SM00360">
    <property type="entry name" value="RRM"/>
    <property type="match status" value="1"/>
</dbReference>
<comment type="caution">
    <text evidence="6">The sequence shown here is derived from an EMBL/GenBank/DDBJ whole genome shotgun (WGS) entry which is preliminary data.</text>
</comment>
<evidence type="ECO:0000259" key="4">
    <source>
        <dbReference type="PROSITE" id="PS50089"/>
    </source>
</evidence>
<evidence type="ECO:0000256" key="3">
    <source>
        <dbReference type="SAM" id="MobiDB-lite"/>
    </source>
</evidence>
<dbReference type="InterPro" id="IPR039780">
    <property type="entry name" value="Mot2"/>
</dbReference>
<evidence type="ECO:0000313" key="6">
    <source>
        <dbReference type="EMBL" id="KAJ1613787.1"/>
    </source>
</evidence>
<dbReference type="InterPro" id="IPR035979">
    <property type="entry name" value="RBD_domain_sf"/>
</dbReference>
<feature type="region of interest" description="Disordered" evidence="3">
    <location>
        <begin position="129"/>
        <end position="148"/>
    </location>
</feature>